<reference evidence="2 3" key="1">
    <citation type="journal article" date="2019" name="Sci. Rep.">
        <title>Comparative genomics of chytrid fungi reveal insights into the obligate biotrophic and pathogenic lifestyle of Synchytrium endobioticum.</title>
        <authorList>
            <person name="van de Vossenberg B.T.L.H."/>
            <person name="Warris S."/>
            <person name="Nguyen H.D.T."/>
            <person name="van Gent-Pelzer M.P.E."/>
            <person name="Joly D.L."/>
            <person name="van de Geest H.C."/>
            <person name="Bonants P.J.M."/>
            <person name="Smith D.S."/>
            <person name="Levesque C.A."/>
            <person name="van der Lee T.A.J."/>
        </authorList>
    </citation>
    <scope>NUCLEOTIDE SEQUENCE [LARGE SCALE GENOMIC DNA]</scope>
    <source>
        <strain evidence="2 3">CBS 809.83</strain>
    </source>
</reference>
<proteinExistence type="predicted"/>
<name>A0A507DUS9_9FUNG</name>
<gene>
    <name evidence="2" type="ORF">PhCBS80983_g05813</name>
</gene>
<dbReference type="Proteomes" id="UP000318582">
    <property type="component" value="Unassembled WGS sequence"/>
</dbReference>
<feature type="domain" description="HNH nuclease" evidence="1">
    <location>
        <begin position="115"/>
        <end position="183"/>
    </location>
</feature>
<evidence type="ECO:0000313" key="2">
    <source>
        <dbReference type="EMBL" id="TPX54708.1"/>
    </source>
</evidence>
<dbReference type="EMBL" id="QEAQ01000144">
    <property type="protein sequence ID" value="TPX54708.1"/>
    <property type="molecule type" value="Genomic_DNA"/>
</dbReference>
<dbReference type="Pfam" id="PF13391">
    <property type="entry name" value="HNH_2"/>
    <property type="match status" value="1"/>
</dbReference>
<organism evidence="2 3">
    <name type="scientific">Powellomyces hirtus</name>
    <dbReference type="NCBI Taxonomy" id="109895"/>
    <lineage>
        <taxon>Eukaryota</taxon>
        <taxon>Fungi</taxon>
        <taxon>Fungi incertae sedis</taxon>
        <taxon>Chytridiomycota</taxon>
        <taxon>Chytridiomycota incertae sedis</taxon>
        <taxon>Chytridiomycetes</taxon>
        <taxon>Spizellomycetales</taxon>
        <taxon>Powellomycetaceae</taxon>
        <taxon>Powellomyces</taxon>
    </lineage>
</organism>
<protein>
    <recommendedName>
        <fullName evidence="1">HNH nuclease domain-containing protein</fullName>
    </recommendedName>
</protein>
<accession>A0A507DUS9</accession>
<dbReference type="InterPro" id="IPR003615">
    <property type="entry name" value="HNH_nuc"/>
</dbReference>
<evidence type="ECO:0000259" key="1">
    <source>
        <dbReference type="Pfam" id="PF13391"/>
    </source>
</evidence>
<sequence length="316" mass="34958">MAERITYILTDQEKSACSSTFFPGGAIAASDSNLLQDTRTQKIVAALNSDEYVRKGVYTVVGYPQPEFVWATDTPRLFPVTPRSGTPVGENASPEDVLSRDICFREKTIQRDRVCVVTGEQDLNLLRGCHIVPFAWKKNNVVSLLPANVRDHIFDIDGIDTVRNGFLALGTLHDHFDQGFWGVVTDNGVPRFFGISRGYRAGEHHGRALRLPEGRFPNGESYADYFPSATLWEHHFRCSVFAHMRGSGDQNEDPDREGEAEAMLATELAEIDASLEMYDGTPLADSVKKIRGDVVKEVFGGLNDAGVPMDVPSAYI</sequence>
<evidence type="ECO:0000313" key="3">
    <source>
        <dbReference type="Proteomes" id="UP000318582"/>
    </source>
</evidence>
<comment type="caution">
    <text evidence="2">The sequence shown here is derived from an EMBL/GenBank/DDBJ whole genome shotgun (WGS) entry which is preliminary data.</text>
</comment>
<dbReference type="AlphaFoldDB" id="A0A507DUS9"/>
<keyword evidence="3" id="KW-1185">Reference proteome</keyword>